<gene>
    <name evidence="2" type="ORF">RFI_27502</name>
</gene>
<sequence length="248" mass="28804">KDKNNKNSINGDGACVVTSFFILNNDINFATCGNYVYTVTVCSSCGRIDCLKCIEKIHEKRFNHSKLDEHILIDLQIKIYNKHCNGDKFFFDKECNESRKTMNNKSKNQLQQPLVIYSNDIDDIVDEEQAIQMLQVLISLSIPPKHQVATNSKRPIDIYKELYLDFKANVEKLEQKLQDQEDAIERKLRLLLKNMKKKKTNDVNAKQKTNKLELTEIQVEEQDQSKNNDQSINEHNSLAIAWRNLIIL</sequence>
<protein>
    <submittedName>
        <fullName evidence="2">Uncharacterized protein</fullName>
    </submittedName>
</protein>
<evidence type="ECO:0000313" key="2">
    <source>
        <dbReference type="EMBL" id="ETO09876.1"/>
    </source>
</evidence>
<accession>X6M8E0</accession>
<evidence type="ECO:0000313" key="3">
    <source>
        <dbReference type="Proteomes" id="UP000023152"/>
    </source>
</evidence>
<keyword evidence="3" id="KW-1185">Reference proteome</keyword>
<dbReference type="EMBL" id="ASPP01023845">
    <property type="protein sequence ID" value="ETO09876.1"/>
    <property type="molecule type" value="Genomic_DNA"/>
</dbReference>
<keyword evidence="1" id="KW-0175">Coiled coil</keyword>
<dbReference type="Proteomes" id="UP000023152">
    <property type="component" value="Unassembled WGS sequence"/>
</dbReference>
<dbReference type="AlphaFoldDB" id="X6M8E0"/>
<proteinExistence type="predicted"/>
<feature type="non-terminal residue" evidence="2">
    <location>
        <position position="1"/>
    </location>
</feature>
<organism evidence="2 3">
    <name type="scientific">Reticulomyxa filosa</name>
    <dbReference type="NCBI Taxonomy" id="46433"/>
    <lineage>
        <taxon>Eukaryota</taxon>
        <taxon>Sar</taxon>
        <taxon>Rhizaria</taxon>
        <taxon>Retaria</taxon>
        <taxon>Foraminifera</taxon>
        <taxon>Monothalamids</taxon>
        <taxon>Reticulomyxidae</taxon>
        <taxon>Reticulomyxa</taxon>
    </lineage>
</organism>
<comment type="caution">
    <text evidence="2">The sequence shown here is derived from an EMBL/GenBank/DDBJ whole genome shotgun (WGS) entry which is preliminary data.</text>
</comment>
<evidence type="ECO:0000256" key="1">
    <source>
        <dbReference type="SAM" id="Coils"/>
    </source>
</evidence>
<name>X6M8E0_RETFI</name>
<feature type="coiled-coil region" evidence="1">
    <location>
        <begin position="156"/>
        <end position="194"/>
    </location>
</feature>
<reference evidence="2 3" key="1">
    <citation type="journal article" date="2013" name="Curr. Biol.">
        <title>The Genome of the Foraminiferan Reticulomyxa filosa.</title>
        <authorList>
            <person name="Glockner G."/>
            <person name="Hulsmann N."/>
            <person name="Schleicher M."/>
            <person name="Noegel A.A."/>
            <person name="Eichinger L."/>
            <person name="Gallinger C."/>
            <person name="Pawlowski J."/>
            <person name="Sierra R."/>
            <person name="Euteneuer U."/>
            <person name="Pillet L."/>
            <person name="Moustafa A."/>
            <person name="Platzer M."/>
            <person name="Groth M."/>
            <person name="Szafranski K."/>
            <person name="Schliwa M."/>
        </authorList>
    </citation>
    <scope>NUCLEOTIDE SEQUENCE [LARGE SCALE GENOMIC DNA]</scope>
</reference>